<gene>
    <name evidence="2" type="ORF">BD311DRAFT_777079</name>
</gene>
<dbReference type="Proteomes" id="UP000292957">
    <property type="component" value="Unassembled WGS sequence"/>
</dbReference>
<feature type="chain" id="PRO_5020859128" evidence="1">
    <location>
        <begin position="23"/>
        <end position="209"/>
    </location>
</feature>
<sequence>MGILLAHLAVQSFLIAIYRSQCRRPGALDRPSSLFTVAAHLYSVVWLPRWVERVIAPRRRCSAAATSFLTTRYLSAFTGTTYAPPPTVLHGTDCCLEMVCTECAAVSGLEATPFRRVRTRTRIPGHLCRTSSATTTSAFPSPTLSPQFETSPYPRIRPGMDGNRQDWKWLRGRNLPSIQDAAPRYGRPLPTCMDVPGAGLFVALGTSTA</sequence>
<feature type="signal peptide" evidence="1">
    <location>
        <begin position="1"/>
        <end position="22"/>
    </location>
</feature>
<evidence type="ECO:0000313" key="2">
    <source>
        <dbReference type="EMBL" id="TBU30097.1"/>
    </source>
</evidence>
<dbReference type="AlphaFoldDB" id="A0A4Q9MS65"/>
<dbReference type="OrthoDB" id="10626201at2759"/>
<name>A0A4Q9MS65_9APHY</name>
<accession>A0A4Q9MS65</accession>
<protein>
    <submittedName>
        <fullName evidence="2">Uncharacterized protein</fullName>
    </submittedName>
</protein>
<reference evidence="2" key="1">
    <citation type="submission" date="2019-01" db="EMBL/GenBank/DDBJ databases">
        <title>Draft genome sequences of three monokaryotic isolates of the white-rot basidiomycete fungus Dichomitus squalens.</title>
        <authorList>
            <consortium name="DOE Joint Genome Institute"/>
            <person name="Lopez S.C."/>
            <person name="Andreopoulos B."/>
            <person name="Pangilinan J."/>
            <person name="Lipzen A."/>
            <person name="Riley R."/>
            <person name="Ahrendt S."/>
            <person name="Ng V."/>
            <person name="Barry K."/>
            <person name="Daum C."/>
            <person name="Grigoriev I.V."/>
            <person name="Hilden K.S."/>
            <person name="Makela M.R."/>
            <person name="de Vries R.P."/>
        </authorList>
    </citation>
    <scope>NUCLEOTIDE SEQUENCE [LARGE SCALE GENOMIC DNA]</scope>
    <source>
        <strain evidence="2">OM18370.1</strain>
    </source>
</reference>
<dbReference type="EMBL" id="ML143408">
    <property type="protein sequence ID" value="TBU30097.1"/>
    <property type="molecule type" value="Genomic_DNA"/>
</dbReference>
<keyword evidence="1" id="KW-0732">Signal</keyword>
<proteinExistence type="predicted"/>
<evidence type="ECO:0000256" key="1">
    <source>
        <dbReference type="SAM" id="SignalP"/>
    </source>
</evidence>
<organism evidence="2">
    <name type="scientific">Dichomitus squalens</name>
    <dbReference type="NCBI Taxonomy" id="114155"/>
    <lineage>
        <taxon>Eukaryota</taxon>
        <taxon>Fungi</taxon>
        <taxon>Dikarya</taxon>
        <taxon>Basidiomycota</taxon>
        <taxon>Agaricomycotina</taxon>
        <taxon>Agaricomycetes</taxon>
        <taxon>Polyporales</taxon>
        <taxon>Polyporaceae</taxon>
        <taxon>Dichomitus</taxon>
    </lineage>
</organism>